<evidence type="ECO:0000256" key="2">
    <source>
        <dbReference type="ARBA" id="ARBA00007441"/>
    </source>
</evidence>
<feature type="domain" description="Aminotransferase class I/classII large" evidence="7">
    <location>
        <begin position="32"/>
        <end position="381"/>
    </location>
</feature>
<evidence type="ECO:0000313" key="9">
    <source>
        <dbReference type="Proteomes" id="UP001178354"/>
    </source>
</evidence>
<dbReference type="PANTHER" id="PTHR46383">
    <property type="entry name" value="ASPARTATE AMINOTRANSFERASE"/>
    <property type="match status" value="1"/>
</dbReference>
<evidence type="ECO:0000313" key="8">
    <source>
        <dbReference type="EMBL" id="MDP1520314.1"/>
    </source>
</evidence>
<dbReference type="NCBIfam" id="NF006514">
    <property type="entry name" value="PRK08960.1"/>
    <property type="match status" value="1"/>
</dbReference>
<comment type="cofactor">
    <cofactor evidence="1 6">
        <name>pyridoxal 5'-phosphate</name>
        <dbReference type="ChEBI" id="CHEBI:597326"/>
    </cofactor>
</comment>
<dbReference type="InterPro" id="IPR050596">
    <property type="entry name" value="AspAT/PAT-like"/>
</dbReference>
<dbReference type="Pfam" id="PF00155">
    <property type="entry name" value="Aminotran_1_2"/>
    <property type="match status" value="1"/>
</dbReference>
<dbReference type="InterPro" id="IPR015424">
    <property type="entry name" value="PyrdxlP-dep_Trfase"/>
</dbReference>
<dbReference type="EC" id="2.6.1.-" evidence="6"/>
<dbReference type="SUPFAM" id="SSF53383">
    <property type="entry name" value="PLP-dependent transferases"/>
    <property type="match status" value="1"/>
</dbReference>
<name>A0AAW8B3I6_9GAMM</name>
<evidence type="ECO:0000256" key="5">
    <source>
        <dbReference type="ARBA" id="ARBA00022898"/>
    </source>
</evidence>
<evidence type="ECO:0000256" key="4">
    <source>
        <dbReference type="ARBA" id="ARBA00022679"/>
    </source>
</evidence>
<dbReference type="RefSeq" id="WP_305169882.1">
    <property type="nucleotide sequence ID" value="NZ_JAUUUU010000002.1"/>
</dbReference>
<evidence type="ECO:0000256" key="1">
    <source>
        <dbReference type="ARBA" id="ARBA00001933"/>
    </source>
</evidence>
<dbReference type="InterPro" id="IPR004838">
    <property type="entry name" value="NHTrfase_class1_PyrdxlP-BS"/>
</dbReference>
<gene>
    <name evidence="8" type="ORF">Q8A57_04960</name>
</gene>
<dbReference type="EMBL" id="JAUUUU010000002">
    <property type="protein sequence ID" value="MDP1520314.1"/>
    <property type="molecule type" value="Genomic_DNA"/>
</dbReference>
<dbReference type="PANTHER" id="PTHR46383:SF2">
    <property type="entry name" value="AMINOTRANSFERASE"/>
    <property type="match status" value="1"/>
</dbReference>
<reference evidence="8" key="1">
    <citation type="journal article" date="2010" name="Int. J. Syst. Evol. Microbiol.">
        <title>Porticoccus litoralis gen. nov., sp. nov., a gammaproteobacterium isolated from the Yellow Sea.</title>
        <authorList>
            <person name="Oh H.M."/>
            <person name="Kim H."/>
            <person name="Kim K.M."/>
            <person name="Min G.S."/>
            <person name="Cho J.C."/>
        </authorList>
    </citation>
    <scope>NUCLEOTIDE SEQUENCE</scope>
    <source>
        <strain evidence="8">DSM 25064</strain>
    </source>
</reference>
<dbReference type="Proteomes" id="UP001178354">
    <property type="component" value="Unassembled WGS sequence"/>
</dbReference>
<accession>A0AAW8B3I6</accession>
<evidence type="ECO:0000256" key="6">
    <source>
        <dbReference type="RuleBase" id="RU000481"/>
    </source>
</evidence>
<dbReference type="GO" id="GO:0008483">
    <property type="term" value="F:transaminase activity"/>
    <property type="evidence" value="ECO:0007669"/>
    <property type="project" value="UniProtKB-KW"/>
</dbReference>
<reference evidence="8" key="2">
    <citation type="submission" date="2023-08" db="EMBL/GenBank/DDBJ databases">
        <authorList>
            <person name="Luo J."/>
        </authorList>
    </citation>
    <scope>NUCLEOTIDE SEQUENCE</scope>
    <source>
        <strain evidence="8">DSM 25064</strain>
    </source>
</reference>
<keyword evidence="9" id="KW-1185">Reference proteome</keyword>
<dbReference type="GO" id="GO:0030170">
    <property type="term" value="F:pyridoxal phosphate binding"/>
    <property type="evidence" value="ECO:0007669"/>
    <property type="project" value="InterPro"/>
</dbReference>
<organism evidence="8 9">
    <name type="scientific">Porticoccus litoralis</name>
    <dbReference type="NCBI Taxonomy" id="434086"/>
    <lineage>
        <taxon>Bacteria</taxon>
        <taxon>Pseudomonadati</taxon>
        <taxon>Pseudomonadota</taxon>
        <taxon>Gammaproteobacteria</taxon>
        <taxon>Cellvibrionales</taxon>
        <taxon>Porticoccaceae</taxon>
        <taxon>Porticoccus</taxon>
    </lineage>
</organism>
<dbReference type="InterPro" id="IPR015421">
    <property type="entry name" value="PyrdxlP-dep_Trfase_major"/>
</dbReference>
<keyword evidence="4 6" id="KW-0808">Transferase</keyword>
<evidence type="ECO:0000259" key="7">
    <source>
        <dbReference type="Pfam" id="PF00155"/>
    </source>
</evidence>
<dbReference type="CDD" id="cd00609">
    <property type="entry name" value="AAT_like"/>
    <property type="match status" value="1"/>
</dbReference>
<dbReference type="GO" id="GO:0006520">
    <property type="term" value="P:amino acid metabolic process"/>
    <property type="evidence" value="ECO:0007669"/>
    <property type="project" value="InterPro"/>
</dbReference>
<dbReference type="PROSITE" id="PS00105">
    <property type="entry name" value="AA_TRANSFER_CLASS_1"/>
    <property type="match status" value="1"/>
</dbReference>
<protein>
    <recommendedName>
        <fullName evidence="6">Aminotransferase</fullName>
        <ecNumber evidence="6">2.6.1.-</ecNumber>
    </recommendedName>
</protein>
<sequence>MTKLANRTRNLTSFKVVDFLEAAQSLEAQGRDIIHMEIGEPRFETAAPILEAARVAMTEGRTGYTPSCGIPELRQAIADFYAEQYEVAIDARRVIVTTGSSAALGMVCELLLNPGDGLLLADPGYPCNANFVRRLDAEPQLVPVGPDENYQLSAASVEEYWRPNSVAAMVASPSNPTGTVIDQQQLAELYRQVKAQQGILIVDEIYHGLTYSDVPLSSALSVADDLFVINSFSKYFGMTGWRLGWMVVPEPVIDTLTVMAQNFYIASPSIAQYAALAAFQPDTREILEQRRQAFQARRDFLLPALRELGFRIDRVPEGAFYLYADVSTFTDDCEAFCWQLLREHGIACTPGTDFGHHKARQHIRFAYTESLPRLEVAVDRLRRALKG</sequence>
<keyword evidence="5" id="KW-0663">Pyridoxal phosphate</keyword>
<comment type="caution">
    <text evidence="8">The sequence shown here is derived from an EMBL/GenBank/DDBJ whole genome shotgun (WGS) entry which is preliminary data.</text>
</comment>
<dbReference type="AlphaFoldDB" id="A0AAW8B3I6"/>
<evidence type="ECO:0000256" key="3">
    <source>
        <dbReference type="ARBA" id="ARBA00022576"/>
    </source>
</evidence>
<keyword evidence="3 6" id="KW-0032">Aminotransferase</keyword>
<proteinExistence type="inferred from homology"/>
<dbReference type="InterPro" id="IPR004839">
    <property type="entry name" value="Aminotransferase_I/II_large"/>
</dbReference>
<dbReference type="Gene3D" id="3.40.640.10">
    <property type="entry name" value="Type I PLP-dependent aspartate aminotransferase-like (Major domain)"/>
    <property type="match status" value="1"/>
</dbReference>
<comment type="similarity">
    <text evidence="2 6">Belongs to the class-I pyridoxal-phosphate-dependent aminotransferase family.</text>
</comment>